<dbReference type="SMART" id="SM00850">
    <property type="entry name" value="LytTR"/>
    <property type="match status" value="1"/>
</dbReference>
<dbReference type="InterPro" id="IPR007492">
    <property type="entry name" value="LytTR_DNA-bd_dom"/>
</dbReference>
<dbReference type="PANTHER" id="PTHR37299:SF1">
    <property type="entry name" value="STAGE 0 SPORULATION PROTEIN A HOMOLOG"/>
    <property type="match status" value="1"/>
</dbReference>
<evidence type="ECO:0000256" key="3">
    <source>
        <dbReference type="PROSITE-ProRule" id="PRU00169"/>
    </source>
</evidence>
<proteinExistence type="predicted"/>
<dbReference type="AlphaFoldDB" id="A0A8J6MEI6"/>
<gene>
    <name evidence="6" type="ORF">H8S62_16075</name>
</gene>
<dbReference type="Pfam" id="PF04397">
    <property type="entry name" value="LytTR"/>
    <property type="match status" value="1"/>
</dbReference>
<dbReference type="Gene3D" id="3.40.50.2300">
    <property type="match status" value="1"/>
</dbReference>
<dbReference type="InterPro" id="IPR046947">
    <property type="entry name" value="LytR-like"/>
</dbReference>
<dbReference type="CDD" id="cd00156">
    <property type="entry name" value="REC"/>
    <property type="match status" value="1"/>
</dbReference>
<comment type="function">
    <text evidence="2">May play the central regulatory role in sporulation. It may be an element of the effector pathway responsible for the activation of sporulation genes in response to nutritional stress. Spo0A may act in concert with spo0H (a sigma factor) to control the expression of some genes that are critical to the sporulation process.</text>
</comment>
<dbReference type="PROSITE" id="PS50110">
    <property type="entry name" value="RESPONSE_REGULATORY"/>
    <property type="match status" value="1"/>
</dbReference>
<feature type="domain" description="Response regulatory" evidence="4">
    <location>
        <begin position="4"/>
        <end position="121"/>
    </location>
</feature>
<dbReference type="InterPro" id="IPR001789">
    <property type="entry name" value="Sig_transdc_resp-reg_receiver"/>
</dbReference>
<name>A0A8J6MEI6_9FIRM</name>
<keyword evidence="3" id="KW-0597">Phosphoprotein</keyword>
<evidence type="ECO:0000256" key="1">
    <source>
        <dbReference type="ARBA" id="ARBA00018672"/>
    </source>
</evidence>
<keyword evidence="7" id="KW-1185">Reference proteome</keyword>
<dbReference type="GO" id="GO:0000156">
    <property type="term" value="F:phosphorelay response regulator activity"/>
    <property type="evidence" value="ECO:0007669"/>
    <property type="project" value="InterPro"/>
</dbReference>
<dbReference type="Pfam" id="PF00072">
    <property type="entry name" value="Response_reg"/>
    <property type="match status" value="1"/>
</dbReference>
<feature type="domain" description="HTH LytTR-type" evidence="5">
    <location>
        <begin position="138"/>
        <end position="230"/>
    </location>
</feature>
<evidence type="ECO:0000259" key="5">
    <source>
        <dbReference type="PROSITE" id="PS50930"/>
    </source>
</evidence>
<dbReference type="EMBL" id="JACOPQ010000016">
    <property type="protein sequence ID" value="MBC5738531.1"/>
    <property type="molecule type" value="Genomic_DNA"/>
</dbReference>
<organism evidence="6 7">
    <name type="scientific">Lawsonibacter faecis</name>
    <dbReference type="NCBI Taxonomy" id="2763052"/>
    <lineage>
        <taxon>Bacteria</taxon>
        <taxon>Bacillati</taxon>
        <taxon>Bacillota</taxon>
        <taxon>Clostridia</taxon>
        <taxon>Eubacteriales</taxon>
        <taxon>Oscillospiraceae</taxon>
        <taxon>Lawsonibacter</taxon>
    </lineage>
</organism>
<dbReference type="RefSeq" id="WP_155146857.1">
    <property type="nucleotide sequence ID" value="NZ_JACOPQ010000016.1"/>
</dbReference>
<evidence type="ECO:0000313" key="7">
    <source>
        <dbReference type="Proteomes" id="UP000607645"/>
    </source>
</evidence>
<dbReference type="GO" id="GO:0003677">
    <property type="term" value="F:DNA binding"/>
    <property type="evidence" value="ECO:0007669"/>
    <property type="project" value="InterPro"/>
</dbReference>
<dbReference type="Proteomes" id="UP000607645">
    <property type="component" value="Unassembled WGS sequence"/>
</dbReference>
<reference evidence="6" key="1">
    <citation type="submission" date="2020-08" db="EMBL/GenBank/DDBJ databases">
        <title>Genome public.</title>
        <authorList>
            <person name="Liu C."/>
            <person name="Sun Q."/>
        </authorList>
    </citation>
    <scope>NUCLEOTIDE SEQUENCE</scope>
    <source>
        <strain evidence="6">NSJ-52</strain>
    </source>
</reference>
<evidence type="ECO:0000259" key="4">
    <source>
        <dbReference type="PROSITE" id="PS50110"/>
    </source>
</evidence>
<dbReference type="InterPro" id="IPR011006">
    <property type="entry name" value="CheY-like_superfamily"/>
</dbReference>
<evidence type="ECO:0000256" key="2">
    <source>
        <dbReference type="ARBA" id="ARBA00024867"/>
    </source>
</evidence>
<dbReference type="PANTHER" id="PTHR37299">
    <property type="entry name" value="TRANSCRIPTIONAL REGULATOR-RELATED"/>
    <property type="match status" value="1"/>
</dbReference>
<dbReference type="SMART" id="SM00448">
    <property type="entry name" value="REC"/>
    <property type="match status" value="1"/>
</dbReference>
<sequence>MIRTVAIVEDTPAEADTLKEYFSRFGAEKGVDFKITHFESAEPFLEKYRPVYDLVLMDIALPKINGMEAAVRLRELDRTTTIIFVTNMAQFAVRGYEVDAFDFVVKPVSYSNFALKLQRALNKLGTRRDTEVLVSMADGLYRIASSQIKYIEISGHRMVYHTTDGTIKAYGNLKEVESVLSGKMFVRCNSCYLVNLNYVYAIRGYTVVVDGDELQISRPRKKAFVQAVNDYLGGGI</sequence>
<protein>
    <recommendedName>
        <fullName evidence="1">Stage 0 sporulation protein A homolog</fullName>
    </recommendedName>
</protein>
<accession>A0A8J6MEI6</accession>
<feature type="modified residue" description="4-aspartylphosphate" evidence="3">
    <location>
        <position position="58"/>
    </location>
</feature>
<comment type="caution">
    <text evidence="6">The sequence shown here is derived from an EMBL/GenBank/DDBJ whole genome shotgun (WGS) entry which is preliminary data.</text>
</comment>
<dbReference type="SUPFAM" id="SSF52172">
    <property type="entry name" value="CheY-like"/>
    <property type="match status" value="1"/>
</dbReference>
<dbReference type="PROSITE" id="PS50930">
    <property type="entry name" value="HTH_LYTTR"/>
    <property type="match status" value="1"/>
</dbReference>
<dbReference type="Gene3D" id="2.40.50.1020">
    <property type="entry name" value="LytTr DNA-binding domain"/>
    <property type="match status" value="1"/>
</dbReference>
<evidence type="ECO:0000313" key="6">
    <source>
        <dbReference type="EMBL" id="MBC5738531.1"/>
    </source>
</evidence>